<accession>A0A2T0LVQ9</accession>
<comment type="caution">
    <text evidence="4">The sequence shown here is derived from an EMBL/GenBank/DDBJ whole genome shotgun (WGS) entry which is preliminary data.</text>
</comment>
<protein>
    <submittedName>
        <fullName evidence="4">Uncharacterized protein DUF4232</fullName>
    </submittedName>
</protein>
<evidence type="ECO:0000313" key="5">
    <source>
        <dbReference type="Proteomes" id="UP000238362"/>
    </source>
</evidence>
<dbReference type="Pfam" id="PF14016">
    <property type="entry name" value="DUF4232"/>
    <property type="match status" value="1"/>
</dbReference>
<dbReference type="InterPro" id="IPR025326">
    <property type="entry name" value="DUF4232"/>
</dbReference>
<keyword evidence="5" id="KW-1185">Reference proteome</keyword>
<proteinExistence type="predicted"/>
<feature type="domain" description="DUF4232" evidence="3">
    <location>
        <begin position="80"/>
        <end position="216"/>
    </location>
</feature>
<feature type="compositionally biased region" description="Low complexity" evidence="1">
    <location>
        <begin position="42"/>
        <end position="63"/>
    </location>
</feature>
<organism evidence="4 5">
    <name type="scientific">Prauserella shujinwangii</name>
    <dbReference type="NCBI Taxonomy" id="1453103"/>
    <lineage>
        <taxon>Bacteria</taxon>
        <taxon>Bacillati</taxon>
        <taxon>Actinomycetota</taxon>
        <taxon>Actinomycetes</taxon>
        <taxon>Pseudonocardiales</taxon>
        <taxon>Pseudonocardiaceae</taxon>
        <taxon>Prauserella</taxon>
    </lineage>
</organism>
<gene>
    <name evidence="4" type="ORF">B0I33_105482</name>
</gene>
<keyword evidence="2" id="KW-0732">Signal</keyword>
<dbReference type="EMBL" id="PVNH01000005">
    <property type="protein sequence ID" value="PRX47898.1"/>
    <property type="molecule type" value="Genomic_DNA"/>
</dbReference>
<dbReference type="AlphaFoldDB" id="A0A2T0LVQ9"/>
<evidence type="ECO:0000256" key="1">
    <source>
        <dbReference type="SAM" id="MobiDB-lite"/>
    </source>
</evidence>
<sequence length="222" mass="22220">MTVTTTVRGRTPYAALAAAGAVLTLALAGCGQGTQNQQADEAAATSAPTTTSTSAAAPATTTADRATGSTPVGGGQPALCQTTQLDITLGQGDGGGAAGTYYKPLRFTNSGEGPCRIQGYPGVSYVAGDDGHQVGPAARRVGEDGPTLTLRPGQTAHAVVGFVQVRNYDPAECRPTQVRGLRVYPPQETEAAFVEAPGTGCASADIPGDQLTVRTVRSGAGG</sequence>
<dbReference type="Proteomes" id="UP000238362">
    <property type="component" value="Unassembled WGS sequence"/>
</dbReference>
<feature type="chain" id="PRO_5038960761" evidence="2">
    <location>
        <begin position="29"/>
        <end position="222"/>
    </location>
</feature>
<dbReference type="RefSeq" id="WP_106179360.1">
    <property type="nucleotide sequence ID" value="NZ_PVNH01000005.1"/>
</dbReference>
<feature type="signal peptide" evidence="2">
    <location>
        <begin position="1"/>
        <end position="28"/>
    </location>
</feature>
<evidence type="ECO:0000259" key="3">
    <source>
        <dbReference type="Pfam" id="PF14016"/>
    </source>
</evidence>
<evidence type="ECO:0000313" key="4">
    <source>
        <dbReference type="EMBL" id="PRX47898.1"/>
    </source>
</evidence>
<feature type="region of interest" description="Disordered" evidence="1">
    <location>
        <begin position="39"/>
        <end position="77"/>
    </location>
</feature>
<dbReference type="OrthoDB" id="3268346at2"/>
<evidence type="ECO:0000256" key="2">
    <source>
        <dbReference type="SAM" id="SignalP"/>
    </source>
</evidence>
<name>A0A2T0LVQ9_9PSEU</name>
<reference evidence="4 5" key="1">
    <citation type="submission" date="2018-03" db="EMBL/GenBank/DDBJ databases">
        <title>Genomic Encyclopedia of Type Strains, Phase III (KMG-III): the genomes of soil and plant-associated and newly described type strains.</title>
        <authorList>
            <person name="Whitman W."/>
        </authorList>
    </citation>
    <scope>NUCLEOTIDE SEQUENCE [LARGE SCALE GENOMIC DNA]</scope>
    <source>
        <strain evidence="4 5">CGMCC 4.7125</strain>
    </source>
</reference>